<dbReference type="AlphaFoldDB" id="A0A565BT11"/>
<proteinExistence type="predicted"/>
<dbReference type="OrthoDB" id="8061355at2759"/>
<sequence length="233" mass="26661">MICVQGLNLWRNKSIEVNDEIFKGYRQGSHEVVTAYDLLDTDRNNFNVTIWYNYTSKIDVQDRRVKFIRVPRSVNLVSNACLQLLQGPGTHMLFDFVKEMPKQETRLRMDMASLIGPIFFTWAILLLFPNTEITRACEYLLILRISSKLGFQSHLHSCDLDLIGLREADASKDHNENAWTRRSSCEIESRCWEVGRAALEMLGCSVGARMVRLANLSVVSARAYRPGVGDELL</sequence>
<evidence type="ECO:0000313" key="1">
    <source>
        <dbReference type="EMBL" id="VVB04512.1"/>
    </source>
</evidence>
<reference evidence="1" key="1">
    <citation type="submission" date="2019-07" db="EMBL/GenBank/DDBJ databases">
        <authorList>
            <person name="Dittberner H."/>
        </authorList>
    </citation>
    <scope>NUCLEOTIDE SEQUENCE [LARGE SCALE GENOMIC DNA]</scope>
</reference>
<dbReference type="EMBL" id="CABITT030000005">
    <property type="protein sequence ID" value="VVB04512.1"/>
    <property type="molecule type" value="Genomic_DNA"/>
</dbReference>
<comment type="caution">
    <text evidence="1">The sequence shown here is derived from an EMBL/GenBank/DDBJ whole genome shotgun (WGS) entry which is preliminary data.</text>
</comment>
<dbReference type="Proteomes" id="UP000489600">
    <property type="component" value="Unassembled WGS sequence"/>
</dbReference>
<evidence type="ECO:0000313" key="2">
    <source>
        <dbReference type="Proteomes" id="UP000489600"/>
    </source>
</evidence>
<keyword evidence="2" id="KW-1185">Reference proteome</keyword>
<organism evidence="1 2">
    <name type="scientific">Arabis nemorensis</name>
    <dbReference type="NCBI Taxonomy" id="586526"/>
    <lineage>
        <taxon>Eukaryota</taxon>
        <taxon>Viridiplantae</taxon>
        <taxon>Streptophyta</taxon>
        <taxon>Embryophyta</taxon>
        <taxon>Tracheophyta</taxon>
        <taxon>Spermatophyta</taxon>
        <taxon>Magnoliopsida</taxon>
        <taxon>eudicotyledons</taxon>
        <taxon>Gunneridae</taxon>
        <taxon>Pentapetalae</taxon>
        <taxon>rosids</taxon>
        <taxon>malvids</taxon>
        <taxon>Brassicales</taxon>
        <taxon>Brassicaceae</taxon>
        <taxon>Arabideae</taxon>
        <taxon>Arabis</taxon>
    </lineage>
</organism>
<gene>
    <name evidence="1" type="ORF">ANE_LOCUS14956</name>
</gene>
<accession>A0A565BT11</accession>
<protein>
    <submittedName>
        <fullName evidence="1">Uncharacterized protein</fullName>
    </submittedName>
</protein>
<name>A0A565BT11_9BRAS</name>